<feature type="transmembrane region" description="Helical" evidence="6">
    <location>
        <begin position="98"/>
        <end position="117"/>
    </location>
</feature>
<name>A0ABY0V5V6_9ACTO</name>
<dbReference type="Gene3D" id="1.20.81.30">
    <property type="entry name" value="Type II secretion system (T2SS), domain F"/>
    <property type="match status" value="1"/>
</dbReference>
<protein>
    <submittedName>
        <fullName evidence="8">Type II secretion system protein F (GspF)</fullName>
    </submittedName>
</protein>
<keyword evidence="3 6" id="KW-0812">Transmembrane</keyword>
<dbReference type="InterPro" id="IPR018076">
    <property type="entry name" value="T2SS_GspF_dom"/>
</dbReference>
<dbReference type="RefSeq" id="WP_092648281.1">
    <property type="nucleotide sequence ID" value="NZ_LT629792.1"/>
</dbReference>
<evidence type="ECO:0000259" key="7">
    <source>
        <dbReference type="Pfam" id="PF00482"/>
    </source>
</evidence>
<evidence type="ECO:0000256" key="3">
    <source>
        <dbReference type="ARBA" id="ARBA00022692"/>
    </source>
</evidence>
<evidence type="ECO:0000256" key="2">
    <source>
        <dbReference type="ARBA" id="ARBA00022475"/>
    </source>
</evidence>
<feature type="transmembrane region" description="Helical" evidence="6">
    <location>
        <begin position="123"/>
        <end position="145"/>
    </location>
</feature>
<evidence type="ECO:0000256" key="6">
    <source>
        <dbReference type="SAM" id="Phobius"/>
    </source>
</evidence>
<evidence type="ECO:0000256" key="4">
    <source>
        <dbReference type="ARBA" id="ARBA00022989"/>
    </source>
</evidence>
<feature type="transmembrane region" description="Helical" evidence="6">
    <location>
        <begin position="6"/>
        <end position="26"/>
    </location>
</feature>
<proteinExistence type="predicted"/>
<accession>A0ABY0V5V6</accession>
<gene>
    <name evidence="8" type="ORF">SAMN04489714_0431</name>
</gene>
<reference evidence="8 9" key="1">
    <citation type="submission" date="2016-10" db="EMBL/GenBank/DDBJ databases">
        <authorList>
            <person name="Varghese N."/>
            <person name="Submissions S."/>
        </authorList>
    </citation>
    <scope>NUCLEOTIDE SEQUENCE [LARGE SCALE GENOMIC DNA]</scope>
    <source>
        <strain evidence="8 9">DSM 9169</strain>
    </source>
</reference>
<keyword evidence="9" id="KW-1185">Reference proteome</keyword>
<keyword evidence="4 6" id="KW-1133">Transmembrane helix</keyword>
<comment type="subcellular location">
    <subcellularLocation>
        <location evidence="1">Cell membrane</location>
        <topology evidence="1">Multi-pass membrane protein</topology>
    </subcellularLocation>
</comment>
<dbReference type="PANTHER" id="PTHR35007">
    <property type="entry name" value="INTEGRAL MEMBRANE PROTEIN-RELATED"/>
    <property type="match status" value="1"/>
</dbReference>
<keyword evidence="2" id="KW-1003">Cell membrane</keyword>
<feature type="transmembrane region" description="Helical" evidence="6">
    <location>
        <begin position="270"/>
        <end position="290"/>
    </location>
</feature>
<dbReference type="PANTHER" id="PTHR35007:SF4">
    <property type="entry name" value="CONSERVED TRANSMEMBRANE PROTEIN-RELATED"/>
    <property type="match status" value="1"/>
</dbReference>
<dbReference type="Proteomes" id="UP000198976">
    <property type="component" value="Chromosome I"/>
</dbReference>
<evidence type="ECO:0000256" key="1">
    <source>
        <dbReference type="ARBA" id="ARBA00004651"/>
    </source>
</evidence>
<organism evidence="8 9">
    <name type="scientific">Schaalia radingae</name>
    <dbReference type="NCBI Taxonomy" id="131110"/>
    <lineage>
        <taxon>Bacteria</taxon>
        <taxon>Bacillati</taxon>
        <taxon>Actinomycetota</taxon>
        <taxon>Actinomycetes</taxon>
        <taxon>Actinomycetales</taxon>
        <taxon>Actinomycetaceae</taxon>
        <taxon>Schaalia</taxon>
    </lineage>
</organism>
<sequence>MNGMTWAAVAIGMTLGIGIWQLAIAIRARNNLLAVRVWSQRSDTTWPSDMPGSRVRSLAAQWLARVMDAIGSTSTSVVRRLELLGSGRELATFRLHQFIAATCLMLLAAVAIIPLIHRTPAGIMSLICALAVGALTGAALWDQLLSVQARHRQRQLDSSVPDASELLALAIGAGESVPAALSRVAGISQSHLARELNHTVTQIRMGRATTRALTDLAARNDSPNLSRLCQTLVTAIERGAPLAQTLHDQARDIREVTRQRLMEQGGRKEIAMLFPIVFLILPITVLFALYPGLLALQIGP</sequence>
<keyword evidence="5 6" id="KW-0472">Membrane</keyword>
<evidence type="ECO:0000313" key="8">
    <source>
        <dbReference type="EMBL" id="SDT87441.1"/>
    </source>
</evidence>
<dbReference type="Pfam" id="PF00482">
    <property type="entry name" value="T2SSF"/>
    <property type="match status" value="1"/>
</dbReference>
<feature type="domain" description="Type II secretion system protein GspF" evidence="7">
    <location>
        <begin position="164"/>
        <end position="288"/>
    </location>
</feature>
<dbReference type="EMBL" id="LT629792">
    <property type="protein sequence ID" value="SDT87441.1"/>
    <property type="molecule type" value="Genomic_DNA"/>
</dbReference>
<evidence type="ECO:0000256" key="5">
    <source>
        <dbReference type="ARBA" id="ARBA00023136"/>
    </source>
</evidence>
<evidence type="ECO:0000313" key="9">
    <source>
        <dbReference type="Proteomes" id="UP000198976"/>
    </source>
</evidence>
<dbReference type="InterPro" id="IPR042094">
    <property type="entry name" value="T2SS_GspF_sf"/>
</dbReference>